<dbReference type="Gene3D" id="3.40.630.30">
    <property type="match status" value="1"/>
</dbReference>
<evidence type="ECO:0000313" key="3">
    <source>
        <dbReference type="Proteomes" id="UP000541535"/>
    </source>
</evidence>
<reference evidence="2 3" key="1">
    <citation type="submission" date="2020-08" db="EMBL/GenBank/DDBJ databases">
        <title>Genomic Encyclopedia of Type Strains, Phase III (KMG-III): the genomes of soil and plant-associated and newly described type strains.</title>
        <authorList>
            <person name="Whitman W."/>
        </authorList>
    </citation>
    <scope>NUCLEOTIDE SEQUENCE [LARGE SCALE GENOMIC DNA]</scope>
    <source>
        <strain evidence="2 3">CECT 8897</strain>
    </source>
</reference>
<dbReference type="EMBL" id="JACHXD010000019">
    <property type="protein sequence ID" value="MBB3121768.1"/>
    <property type="molecule type" value="Genomic_DNA"/>
</dbReference>
<evidence type="ECO:0000313" key="2">
    <source>
        <dbReference type="EMBL" id="MBB3121768.1"/>
    </source>
</evidence>
<evidence type="ECO:0000259" key="1">
    <source>
        <dbReference type="PROSITE" id="PS51186"/>
    </source>
</evidence>
<accession>A0A7W5BEQ7</accession>
<dbReference type="CDD" id="cd04301">
    <property type="entry name" value="NAT_SF"/>
    <property type="match status" value="1"/>
</dbReference>
<dbReference type="PROSITE" id="PS51186">
    <property type="entry name" value="GNAT"/>
    <property type="match status" value="1"/>
</dbReference>
<proteinExistence type="predicted"/>
<sequence>MQLQVIAFEADSRRYQEAAASSAAIDMTCSSWLEGDTLKQPERTEGEILKQNVIVVGDQAEPEFEEMIGKGLDEFNVLKAGLNDRRPLSVIVRDPHSNEVLGGIVGRTSLGLAFLDLFYLPDALRGAGLGTQMLQAFEDEACQRGCRSAVLYTISFQAPGFYEKNGWVSFGEISSAPGINRVFMSKKLAPH</sequence>
<dbReference type="GO" id="GO:0016747">
    <property type="term" value="F:acyltransferase activity, transferring groups other than amino-acyl groups"/>
    <property type="evidence" value="ECO:0007669"/>
    <property type="project" value="InterPro"/>
</dbReference>
<keyword evidence="3" id="KW-1185">Reference proteome</keyword>
<dbReference type="InterPro" id="IPR016181">
    <property type="entry name" value="Acyl_CoA_acyltransferase"/>
</dbReference>
<keyword evidence="2" id="KW-0808">Transferase</keyword>
<protein>
    <submittedName>
        <fullName evidence="2">GNAT superfamily N-acetyltransferase</fullName>
    </submittedName>
</protein>
<dbReference type="AlphaFoldDB" id="A0A7W5BEQ7"/>
<dbReference type="Pfam" id="PF00583">
    <property type="entry name" value="Acetyltransf_1"/>
    <property type="match status" value="1"/>
</dbReference>
<name>A0A7W5BEQ7_9BURK</name>
<gene>
    <name evidence="2" type="ORF">FHS03_004860</name>
</gene>
<feature type="domain" description="N-acetyltransferase" evidence="1">
    <location>
        <begin position="38"/>
        <end position="189"/>
    </location>
</feature>
<comment type="caution">
    <text evidence="2">The sequence shown here is derived from an EMBL/GenBank/DDBJ whole genome shotgun (WGS) entry which is preliminary data.</text>
</comment>
<dbReference type="SUPFAM" id="SSF55729">
    <property type="entry name" value="Acyl-CoA N-acyltransferases (Nat)"/>
    <property type="match status" value="1"/>
</dbReference>
<dbReference type="Proteomes" id="UP000541535">
    <property type="component" value="Unassembled WGS sequence"/>
</dbReference>
<organism evidence="2 3">
    <name type="scientific">Pseudoduganella violacea</name>
    <dbReference type="NCBI Taxonomy" id="1715466"/>
    <lineage>
        <taxon>Bacteria</taxon>
        <taxon>Pseudomonadati</taxon>
        <taxon>Pseudomonadota</taxon>
        <taxon>Betaproteobacteria</taxon>
        <taxon>Burkholderiales</taxon>
        <taxon>Oxalobacteraceae</taxon>
        <taxon>Telluria group</taxon>
        <taxon>Pseudoduganella</taxon>
    </lineage>
</organism>
<dbReference type="InterPro" id="IPR000182">
    <property type="entry name" value="GNAT_dom"/>
</dbReference>